<dbReference type="InterPro" id="IPR021136">
    <property type="entry name" value="Flagellar_hook_control-like_C"/>
</dbReference>
<feature type="region of interest" description="Disordered" evidence="1">
    <location>
        <begin position="1"/>
        <end position="23"/>
    </location>
</feature>
<dbReference type="Proteomes" id="UP000186904">
    <property type="component" value="Unassembled WGS sequence"/>
</dbReference>
<dbReference type="InterPro" id="IPR038610">
    <property type="entry name" value="FliK-like_C_sf"/>
</dbReference>
<dbReference type="Gene3D" id="3.30.750.140">
    <property type="match status" value="1"/>
</dbReference>
<accession>A0A031MG57</accession>
<dbReference type="AlphaFoldDB" id="A0A031MG57"/>
<dbReference type="STRING" id="653930.SAMN05216589_2693"/>
<sequence length="549" mass="58339">MTPDLNLPPITANRPGTGAPAPTTTASAVALELLRPIAAATLAPGESAQAEVVASQPRSGQFEVLLRLAKAGLPPTDVSVLSRQPLEAGTGLTVQAVSPTRLLAVLDSLATQGAGQAPLTKLDPQLFPQGSLVQARIINSQALPAASEQARFAILAKILQGPAAGAVLSLDSSRAATPGSLLTAQVGSQGELRVTSVTEQVRQLDLLQGMRTTLQTQASAEPLLRMLDKLAALPDLPPLLQAGIRQVLTHVTTPEYLSTPAGVAQAVRQSGIFLEAGLAQLSQALQTGSASTANQAPTESMQQNLLPPLARLLPLLSSLATPPGAEPLPGADFKASLLNLLVTLQHQLPPDTSKFTALPPGPWQAAALTARPGLFPLPSRALQTLSDAPDLGSLLRLTAALLARIQHHQFQGLGQTQTFTDGSTQTVWQLEIPLREGQQFTQVQMRIQRDQSAPDSRQTEQTPQWEIRLAFNLESLGPMQSIARLYKGRVSSEFWAEQSDTLQRINAEMGRLRDRLLTRGLEVGELSAHRGSPPAPQQAVQQRWIDEVT</sequence>
<organism evidence="4 5">
    <name type="scientific">Halopseudomonas bauzanensis</name>
    <dbReference type="NCBI Taxonomy" id="653930"/>
    <lineage>
        <taxon>Bacteria</taxon>
        <taxon>Pseudomonadati</taxon>
        <taxon>Pseudomonadota</taxon>
        <taxon>Gammaproteobacteria</taxon>
        <taxon>Pseudomonadales</taxon>
        <taxon>Pseudomonadaceae</taxon>
        <taxon>Halopseudomonas</taxon>
    </lineage>
</organism>
<name>A0A031MG57_9GAMM</name>
<evidence type="ECO:0000313" key="6">
    <source>
        <dbReference type="Proteomes" id="UP000186904"/>
    </source>
</evidence>
<proteinExistence type="predicted"/>
<reference evidence="5 6" key="1">
    <citation type="submission" date="2016-10" db="EMBL/GenBank/DDBJ databases">
        <authorList>
            <person name="de Groot N.N."/>
        </authorList>
    </citation>
    <scope>NUCLEOTIDE SEQUENCE [LARGE SCALE GENOMIC DNA]</scope>
    <source>
        <strain evidence="4 5">CGMCC 1.9095</strain>
        <strain evidence="3 6">DSM 22558</strain>
    </source>
</reference>
<dbReference type="Pfam" id="PF02120">
    <property type="entry name" value="Flg_hook"/>
    <property type="match status" value="1"/>
</dbReference>
<keyword evidence="5" id="KW-1185">Reference proteome</keyword>
<protein>
    <submittedName>
        <fullName evidence="4">Hook-length control protein FliK</fullName>
    </submittedName>
</protein>
<evidence type="ECO:0000313" key="5">
    <source>
        <dbReference type="Proteomes" id="UP000186599"/>
    </source>
</evidence>
<evidence type="ECO:0000256" key="1">
    <source>
        <dbReference type="SAM" id="MobiDB-lite"/>
    </source>
</evidence>
<evidence type="ECO:0000313" key="4">
    <source>
        <dbReference type="EMBL" id="SFM15622.1"/>
    </source>
</evidence>
<evidence type="ECO:0000313" key="3">
    <source>
        <dbReference type="EMBL" id="SES20366.1"/>
    </source>
</evidence>
<dbReference type="EMBL" id="FOUA01000005">
    <property type="protein sequence ID" value="SFM15622.1"/>
    <property type="molecule type" value="Genomic_DNA"/>
</dbReference>
<dbReference type="OrthoDB" id="6113047at2"/>
<feature type="domain" description="Flagellar hook-length control protein-like C-terminal" evidence="2">
    <location>
        <begin position="458"/>
        <end position="536"/>
    </location>
</feature>
<dbReference type="Proteomes" id="UP000186599">
    <property type="component" value="Unassembled WGS sequence"/>
</dbReference>
<gene>
    <name evidence="4" type="ORF">SAMN04487855_2528</name>
    <name evidence="3" type="ORF">SAMN05216589_2693</name>
</gene>
<evidence type="ECO:0000259" key="2">
    <source>
        <dbReference type="Pfam" id="PF02120"/>
    </source>
</evidence>
<dbReference type="EMBL" id="FOGN01000005">
    <property type="protein sequence ID" value="SES20366.1"/>
    <property type="molecule type" value="Genomic_DNA"/>
</dbReference>
<dbReference type="RefSeq" id="WP_036990491.1">
    <property type="nucleotide sequence ID" value="NZ_FOGN01000005.1"/>
</dbReference>